<organism evidence="9 10">
    <name type="scientific">Streptomyces microflavus</name>
    <name type="common">Streptomyces lipmanii</name>
    <dbReference type="NCBI Taxonomy" id="1919"/>
    <lineage>
        <taxon>Bacteria</taxon>
        <taxon>Bacillati</taxon>
        <taxon>Actinomycetota</taxon>
        <taxon>Actinomycetes</taxon>
        <taxon>Kitasatosporales</taxon>
        <taxon>Streptomycetaceae</taxon>
        <taxon>Streptomyces</taxon>
    </lineage>
</organism>
<evidence type="ECO:0000256" key="3">
    <source>
        <dbReference type="ARBA" id="ARBA00023015"/>
    </source>
</evidence>
<dbReference type="Pfam" id="PF00486">
    <property type="entry name" value="Trans_reg_C"/>
    <property type="match status" value="1"/>
</dbReference>
<proteinExistence type="inferred from homology"/>
<dbReference type="AlphaFoldDB" id="A0A7J0CHB2"/>
<feature type="compositionally biased region" description="Low complexity" evidence="7">
    <location>
        <begin position="249"/>
        <end position="260"/>
    </location>
</feature>
<evidence type="ECO:0000313" key="10">
    <source>
        <dbReference type="Proteomes" id="UP000498740"/>
    </source>
</evidence>
<name>A0A7J0CHB2_STRMI</name>
<evidence type="ECO:0000256" key="1">
    <source>
        <dbReference type="ARBA" id="ARBA00005820"/>
    </source>
</evidence>
<dbReference type="InterPro" id="IPR016032">
    <property type="entry name" value="Sig_transdc_resp-reg_C-effctor"/>
</dbReference>
<dbReference type="PROSITE" id="PS51755">
    <property type="entry name" value="OMPR_PHOB"/>
    <property type="match status" value="1"/>
</dbReference>
<dbReference type="InterPro" id="IPR051677">
    <property type="entry name" value="AfsR-DnrI-RedD_regulator"/>
</dbReference>
<dbReference type="SUPFAM" id="SSF46894">
    <property type="entry name" value="C-terminal effector domain of the bipartite response regulators"/>
    <property type="match status" value="1"/>
</dbReference>
<gene>
    <name evidence="9" type="ORF">Smic_04490</name>
</gene>
<dbReference type="Proteomes" id="UP000498740">
    <property type="component" value="Unassembled WGS sequence"/>
</dbReference>
<accession>A0A7J0CHB2</accession>
<dbReference type="PANTHER" id="PTHR35807:SF1">
    <property type="entry name" value="TRANSCRIPTIONAL REGULATOR REDD"/>
    <property type="match status" value="1"/>
</dbReference>
<reference evidence="9 10" key="1">
    <citation type="submission" date="2020-05" db="EMBL/GenBank/DDBJ databases">
        <title>Whole genome shotgun sequence of Streptomyces microflavus NBRC 13062.</title>
        <authorList>
            <person name="Komaki H."/>
            <person name="Tamura T."/>
        </authorList>
    </citation>
    <scope>NUCLEOTIDE SEQUENCE [LARGE SCALE GENOMIC DNA]</scope>
    <source>
        <strain evidence="9 10">NBRC 13062</strain>
    </source>
</reference>
<feature type="compositionally biased region" description="Pro residues" evidence="7">
    <location>
        <begin position="386"/>
        <end position="399"/>
    </location>
</feature>
<evidence type="ECO:0000256" key="2">
    <source>
        <dbReference type="ARBA" id="ARBA00023012"/>
    </source>
</evidence>
<dbReference type="CDD" id="cd15831">
    <property type="entry name" value="BTAD"/>
    <property type="match status" value="1"/>
</dbReference>
<sequence length="437" mass="46586">MHFALLGRLRLRTGSGVVGLPGPVSRSIVARLLLARGGVVQRDTLIDELWGEREARNPANALQVQITKLRAAFAAQGEEGRLESRHGGYRLVLGPQDELDAALFETAVREGRRSLADQAYEQAERRLRDGLSLWQGRALDDLDGPAFHAERVRLEELRLSALEGAASAGLELGRTADLVPELKALLSVEPLRERPRAQLMLALYRCGRHAEALAVYEEGRRRLNAELGVAPSPELRDLHAAVLRHEPSLRGPGRPLPGAAEADGPTAQLSSAPDRRGLPPHQPSGAPGPAAALVPAPAPYSASAPARDPPHRATCAGHWARSSAGARISTPCTPWSTGRAWSPWSGRAGSARPGSRWRPAHWHSPPVTVSGGWTSPRSATAGSWRPSPPPSGCPTPPYGPTSRPTTTCTGSPRCWTGAGRCSPSTTASTFSTRSRPS</sequence>
<dbReference type="InterPro" id="IPR036388">
    <property type="entry name" value="WH-like_DNA-bd_sf"/>
</dbReference>
<feature type="DNA-binding region" description="OmpR/PhoB-type" evidence="6">
    <location>
        <begin position="1"/>
        <end position="93"/>
    </location>
</feature>
<comment type="similarity">
    <text evidence="1">Belongs to the AfsR/DnrI/RedD regulatory family.</text>
</comment>
<dbReference type="InterPro" id="IPR001867">
    <property type="entry name" value="OmpR/PhoB-type_DNA-bd"/>
</dbReference>
<dbReference type="SMART" id="SM01043">
    <property type="entry name" value="BTAD"/>
    <property type="match status" value="1"/>
</dbReference>
<feature type="compositionally biased region" description="Low complexity" evidence="7">
    <location>
        <begin position="283"/>
        <end position="306"/>
    </location>
</feature>
<dbReference type="Gene3D" id="1.10.10.10">
    <property type="entry name" value="Winged helix-like DNA-binding domain superfamily/Winged helix DNA-binding domain"/>
    <property type="match status" value="1"/>
</dbReference>
<feature type="compositionally biased region" description="Low complexity" evidence="7">
    <location>
        <begin position="422"/>
        <end position="437"/>
    </location>
</feature>
<evidence type="ECO:0000313" key="9">
    <source>
        <dbReference type="EMBL" id="GFN01893.1"/>
    </source>
</evidence>
<dbReference type="GO" id="GO:0000160">
    <property type="term" value="P:phosphorelay signal transduction system"/>
    <property type="evidence" value="ECO:0007669"/>
    <property type="project" value="UniProtKB-KW"/>
</dbReference>
<keyword evidence="2" id="KW-0902">Two-component regulatory system</keyword>
<protein>
    <recommendedName>
        <fullName evidence="8">OmpR/PhoB-type domain-containing protein</fullName>
    </recommendedName>
</protein>
<keyword evidence="4 6" id="KW-0238">DNA-binding</keyword>
<comment type="caution">
    <text evidence="9">The sequence shown here is derived from an EMBL/GenBank/DDBJ whole genome shotgun (WGS) entry which is preliminary data.</text>
</comment>
<dbReference type="InterPro" id="IPR005158">
    <property type="entry name" value="BTAD"/>
</dbReference>
<dbReference type="SMART" id="SM00862">
    <property type="entry name" value="Trans_reg_C"/>
    <property type="match status" value="1"/>
</dbReference>
<evidence type="ECO:0000256" key="7">
    <source>
        <dbReference type="SAM" id="MobiDB-lite"/>
    </source>
</evidence>
<keyword evidence="3" id="KW-0805">Transcription regulation</keyword>
<keyword evidence="5" id="KW-0804">Transcription</keyword>
<dbReference type="EMBL" id="BLWD01000001">
    <property type="protein sequence ID" value="GFN01893.1"/>
    <property type="molecule type" value="Genomic_DNA"/>
</dbReference>
<feature type="domain" description="OmpR/PhoB-type" evidence="8">
    <location>
        <begin position="1"/>
        <end position="93"/>
    </location>
</feature>
<evidence type="ECO:0000259" key="8">
    <source>
        <dbReference type="PROSITE" id="PS51755"/>
    </source>
</evidence>
<dbReference type="GO" id="GO:0003677">
    <property type="term" value="F:DNA binding"/>
    <property type="evidence" value="ECO:0007669"/>
    <property type="project" value="UniProtKB-UniRule"/>
</dbReference>
<feature type="compositionally biased region" description="Polar residues" evidence="7">
    <location>
        <begin position="371"/>
        <end position="381"/>
    </location>
</feature>
<dbReference type="PANTHER" id="PTHR35807">
    <property type="entry name" value="TRANSCRIPTIONAL REGULATOR REDD-RELATED"/>
    <property type="match status" value="1"/>
</dbReference>
<dbReference type="GO" id="GO:0006355">
    <property type="term" value="P:regulation of DNA-templated transcription"/>
    <property type="evidence" value="ECO:0007669"/>
    <property type="project" value="InterPro"/>
</dbReference>
<dbReference type="InterPro" id="IPR011990">
    <property type="entry name" value="TPR-like_helical_dom_sf"/>
</dbReference>
<dbReference type="Gene3D" id="1.25.40.10">
    <property type="entry name" value="Tetratricopeptide repeat domain"/>
    <property type="match status" value="1"/>
</dbReference>
<dbReference type="SUPFAM" id="SSF48452">
    <property type="entry name" value="TPR-like"/>
    <property type="match status" value="1"/>
</dbReference>
<feature type="region of interest" description="Disordered" evidence="7">
    <location>
        <begin position="247"/>
        <end position="437"/>
    </location>
</feature>
<evidence type="ECO:0000256" key="5">
    <source>
        <dbReference type="ARBA" id="ARBA00023163"/>
    </source>
</evidence>
<dbReference type="Pfam" id="PF03704">
    <property type="entry name" value="BTAD"/>
    <property type="match status" value="1"/>
</dbReference>
<evidence type="ECO:0000256" key="4">
    <source>
        <dbReference type="ARBA" id="ARBA00023125"/>
    </source>
</evidence>
<evidence type="ECO:0000256" key="6">
    <source>
        <dbReference type="PROSITE-ProRule" id="PRU01091"/>
    </source>
</evidence>